<dbReference type="Gene3D" id="3.40.50.200">
    <property type="entry name" value="Peptidase S8/S53 domain"/>
    <property type="match status" value="1"/>
</dbReference>
<dbReference type="EC" id="3.4.21.62" evidence="8"/>
<reference evidence="8 9" key="1">
    <citation type="submission" date="2019-02" db="EMBL/GenBank/DDBJ databases">
        <title>Planctomycetal bacteria perform biofilm scaping via a novel small molecule.</title>
        <authorList>
            <person name="Jeske O."/>
            <person name="Boedeker C."/>
            <person name="Wiegand S."/>
            <person name="Breitling P."/>
            <person name="Kallscheuer N."/>
            <person name="Jogler M."/>
            <person name="Rohde M."/>
            <person name="Petersen J."/>
            <person name="Medema M.H."/>
            <person name="Surup F."/>
            <person name="Jogler C."/>
        </authorList>
    </citation>
    <scope>NUCLEOTIDE SEQUENCE [LARGE SCALE GENOMIC DNA]</scope>
    <source>
        <strain evidence="8 9">Mal15</strain>
    </source>
</reference>
<dbReference type="InterPro" id="IPR036852">
    <property type="entry name" value="Peptidase_S8/S53_dom_sf"/>
</dbReference>
<feature type="domain" description="Peptidase S8/S53" evidence="7">
    <location>
        <begin position="164"/>
        <end position="464"/>
    </location>
</feature>
<dbReference type="PRINTS" id="PR00723">
    <property type="entry name" value="SUBTILISIN"/>
</dbReference>
<dbReference type="Proteomes" id="UP000321353">
    <property type="component" value="Chromosome"/>
</dbReference>
<dbReference type="InterPro" id="IPR023828">
    <property type="entry name" value="Peptidase_S8_Ser-AS"/>
</dbReference>
<dbReference type="PROSITE" id="PS00138">
    <property type="entry name" value="SUBTILASE_SER"/>
    <property type="match status" value="1"/>
</dbReference>
<feature type="active site" description="Charge relay system" evidence="5">
    <location>
        <position position="170"/>
    </location>
</feature>
<dbReference type="PANTHER" id="PTHR43806">
    <property type="entry name" value="PEPTIDASE S8"/>
    <property type="match status" value="1"/>
</dbReference>
<feature type="compositionally biased region" description="Basic and acidic residues" evidence="6">
    <location>
        <begin position="885"/>
        <end position="894"/>
    </location>
</feature>
<sequence>MSTINGLLVRLPAAASEALAASGDRFTLASGKFEFEPLYSVATTTLGLSGAKGGMEWMLARPKESVDGANPWDVVHDAREMMSRGVGLAGDVVPDLIEPDLLQDWLPSIPGQQAALAAASELCAFEDQNGELPTRPGQFAWHLGDAFSQLAAARAQIGSDPAVVRIAHLDTGYDPDHQTFPKDIVEKRLQRNFVDVETPDDARDPGNTGPLRNPGHGTATLALLAGGPFQFRGAGYQFDGLLGGAPQTRIVPLRVGNSVVQLTTSGVARAIHYAAQLCGKKRTCVHVISMSMGGVASQAWADAVNQAYEAGIVYVAAAGNNYSAGIFGVPTHQIVYPARFRRVIAACGVMADRTPYYDLDFGTMQGNWGPRSAMATAMSAYTPNVPWARIGCNELVSMDGAGTSSATPQIAAAAALYLQLHADALFDSQEYPEPWMRVEAVRRALFLSADKTADGGSREKLGNGILQAFKALSIAPAGRNTLRKTPVDSAGFPFLNVLFRRGLVPSPEDKMLQLEATQLIQRWHSTQQENPLDRAVDDPDRPPEDVSQDQVIAFLDQVSQHPDASAVLKARAKEYLDAAAGKSSKPKRSSPKATPAPSVETTTPKSVFQPPPPPFRTLHAYAVDPSLTTSLETSGISEVTLKLPWEKLQPGPIGEYLEVVDVDPPSGCFYEPVDLDDPALLAQDGLPPSEGSPQFHQQMVYSVCSLTINNFERALGRKSLWRPGPPAEGAHRKNDAHYVPRLRVYPHALREANAYYSPSKVALLFGYFNASRDRPDNQLPGGRIFTCLSHDIIAHETTHALLDGMHRQFLLPSNRDVHAFHEGFADCVAMLQHFTFPELVTHQIANTRGAIDTQENLLVQLASQFGHATGRRMALRDAIGKVDEQGRWERREPDPQEYETTEEPHARGRILVSAVFDAFLSIYKRRTADLLRLATGGTGILSPGAIHPDLVDRLAREVTRSAQHVLTMCIRALDYCPPTDITFGEYLRALITADHDLVSNDDLGYRVSLIEAFRRRGIYPRDVRTLSEASLRWRSPESEDPMPSETLLHYLKSLRGAGNEHLYADSREEIFRLQRKMRYELHTWLSRHLKSEDDNHRDARFLGLDPQKSFEVHSARIACRVSPDGDVLPQLLMGLLQTTTQPVDPGDPKGPRMSFEGGCTVVADLRASSVRYCIRKNLQSAPRLARQQEFALGEFDSLQATYLGVRSLSEMSADDDPSVANREQASARDDEPFALLHRGPSL</sequence>
<feature type="region of interest" description="Disordered" evidence="6">
    <location>
        <begin position="885"/>
        <end position="904"/>
    </location>
</feature>
<dbReference type="GO" id="GO:0006508">
    <property type="term" value="P:proteolysis"/>
    <property type="evidence" value="ECO:0007669"/>
    <property type="project" value="UniProtKB-KW"/>
</dbReference>
<dbReference type="GO" id="GO:0004252">
    <property type="term" value="F:serine-type endopeptidase activity"/>
    <property type="evidence" value="ECO:0007669"/>
    <property type="project" value="UniProtKB-UniRule"/>
</dbReference>
<dbReference type="PANTHER" id="PTHR43806:SF11">
    <property type="entry name" value="CEREVISIN-RELATED"/>
    <property type="match status" value="1"/>
</dbReference>
<evidence type="ECO:0000256" key="5">
    <source>
        <dbReference type="PROSITE-ProRule" id="PRU01240"/>
    </source>
</evidence>
<evidence type="ECO:0000256" key="4">
    <source>
        <dbReference type="ARBA" id="ARBA00022825"/>
    </source>
</evidence>
<protein>
    <submittedName>
        <fullName evidence="8">Subtilisin DY</fullName>
        <ecNumber evidence="8">3.4.21.62</ecNumber>
    </submittedName>
</protein>
<keyword evidence="3 5" id="KW-0378">Hydrolase</keyword>
<dbReference type="InterPro" id="IPR050131">
    <property type="entry name" value="Peptidase_S8_subtilisin-like"/>
</dbReference>
<feature type="compositionally biased region" description="Basic and acidic residues" evidence="6">
    <location>
        <begin position="531"/>
        <end position="544"/>
    </location>
</feature>
<gene>
    <name evidence="8" type="primary">apr_1</name>
    <name evidence="8" type="ORF">Mal15_44110</name>
</gene>
<evidence type="ECO:0000256" key="6">
    <source>
        <dbReference type="SAM" id="MobiDB-lite"/>
    </source>
</evidence>
<keyword evidence="9" id="KW-1185">Reference proteome</keyword>
<name>A0A5B9MK31_9BACT</name>
<dbReference type="CDD" id="cd09598">
    <property type="entry name" value="M4_like"/>
    <property type="match status" value="1"/>
</dbReference>
<dbReference type="KEGG" id="smam:Mal15_44110"/>
<dbReference type="AlphaFoldDB" id="A0A5B9MK31"/>
<dbReference type="RefSeq" id="WP_167546957.1">
    <property type="nucleotide sequence ID" value="NZ_CP036264.1"/>
</dbReference>
<keyword evidence="4 5" id="KW-0720">Serine protease</keyword>
<feature type="active site" description="Charge relay system" evidence="5">
    <location>
        <position position="216"/>
    </location>
</feature>
<dbReference type="CDD" id="cd00306">
    <property type="entry name" value="Peptidases_S8_S53"/>
    <property type="match status" value="1"/>
</dbReference>
<feature type="region of interest" description="Disordered" evidence="6">
    <location>
        <begin position="1211"/>
        <end position="1242"/>
    </location>
</feature>
<dbReference type="SUPFAM" id="SSF55486">
    <property type="entry name" value="Metalloproteases ('zincins'), catalytic domain"/>
    <property type="match status" value="1"/>
</dbReference>
<evidence type="ECO:0000256" key="3">
    <source>
        <dbReference type="ARBA" id="ARBA00022801"/>
    </source>
</evidence>
<dbReference type="SUPFAM" id="SSF52743">
    <property type="entry name" value="Subtilisin-like"/>
    <property type="match status" value="1"/>
</dbReference>
<feature type="region of interest" description="Disordered" evidence="6">
    <location>
        <begin position="579"/>
        <end position="612"/>
    </location>
</feature>
<evidence type="ECO:0000313" key="9">
    <source>
        <dbReference type="Proteomes" id="UP000321353"/>
    </source>
</evidence>
<dbReference type="InterPro" id="IPR000209">
    <property type="entry name" value="Peptidase_S8/S53_dom"/>
</dbReference>
<evidence type="ECO:0000256" key="1">
    <source>
        <dbReference type="ARBA" id="ARBA00011073"/>
    </source>
</evidence>
<proteinExistence type="inferred from homology"/>
<organism evidence="8 9">
    <name type="scientific">Stieleria maiorica</name>
    <dbReference type="NCBI Taxonomy" id="2795974"/>
    <lineage>
        <taxon>Bacteria</taxon>
        <taxon>Pseudomonadati</taxon>
        <taxon>Planctomycetota</taxon>
        <taxon>Planctomycetia</taxon>
        <taxon>Pirellulales</taxon>
        <taxon>Pirellulaceae</taxon>
        <taxon>Stieleria</taxon>
    </lineage>
</organism>
<dbReference type="Pfam" id="PF00082">
    <property type="entry name" value="Peptidase_S8"/>
    <property type="match status" value="1"/>
</dbReference>
<keyword evidence="2 5" id="KW-0645">Protease</keyword>
<accession>A0A5B9MK31</accession>
<feature type="active site" description="Charge relay system" evidence="5">
    <location>
        <position position="404"/>
    </location>
</feature>
<evidence type="ECO:0000256" key="2">
    <source>
        <dbReference type="ARBA" id="ARBA00022670"/>
    </source>
</evidence>
<dbReference type="InterPro" id="IPR015500">
    <property type="entry name" value="Peptidase_S8_subtilisin-rel"/>
</dbReference>
<feature type="region of interest" description="Disordered" evidence="6">
    <location>
        <begin position="524"/>
        <end position="546"/>
    </location>
</feature>
<evidence type="ECO:0000313" key="8">
    <source>
        <dbReference type="EMBL" id="QEG00341.1"/>
    </source>
</evidence>
<comment type="similarity">
    <text evidence="1 5">Belongs to the peptidase S8 family.</text>
</comment>
<dbReference type="EMBL" id="CP036264">
    <property type="protein sequence ID" value="QEG00341.1"/>
    <property type="molecule type" value="Genomic_DNA"/>
</dbReference>
<dbReference type="GO" id="GO:0005615">
    <property type="term" value="C:extracellular space"/>
    <property type="evidence" value="ECO:0007669"/>
    <property type="project" value="TreeGrafter"/>
</dbReference>
<evidence type="ECO:0000259" key="7">
    <source>
        <dbReference type="Pfam" id="PF00082"/>
    </source>
</evidence>
<dbReference type="PROSITE" id="PS51892">
    <property type="entry name" value="SUBTILASE"/>
    <property type="match status" value="1"/>
</dbReference>